<keyword evidence="4" id="KW-0503">Monooxygenase</keyword>
<evidence type="ECO:0000313" key="8">
    <source>
        <dbReference type="Proteomes" id="UP001310890"/>
    </source>
</evidence>
<sequence length="483" mass="53165">MEPTKPAPKRIYLNFFDYACTGSHMSPGQWRDPADQGHTKDRLEYWINLAQLAERGKISFIFFADSYGGQEVYGGNSDAQLRAGNQTASMDPMVLISAMAAVTKTVGFGVSASTSYLNPSILARTLSSLDHLTNGRIAWNIVTSWAKSAAQSLGFDDVVPHDERYAVADEYMDLCYKLWESTWADDSVVWDRERGVAFEPEKVKKLEHKGKYFKMSGRFQTHPSPQRTPVLFQAGTSKSGRAFASKHAEAIYIGGLYPAQSADSVRQIRADAAARGRDPKSLKFFVGISPILGATLEEAEAKYARAKENADTIGGLAVFAAYTGIDLSQYPLDDLLELKGKPGEDAVHSFLAAFNHNSGSDVPWTPRRLGETMALGGFHPAPVGTPEMVADVFEEWIRDADVDGFNISYLTSPGSFEDVVDLLRPELVKRGLMWEDYDVPNGTLRENLNGNVGRKRIPADHYAEQFRWKASTTAEAALNGHAG</sequence>
<dbReference type="InterPro" id="IPR011251">
    <property type="entry name" value="Luciferase-like_dom"/>
</dbReference>
<dbReference type="GO" id="GO:0016705">
    <property type="term" value="F:oxidoreductase activity, acting on paired donors, with incorporation or reduction of molecular oxygen"/>
    <property type="evidence" value="ECO:0007669"/>
    <property type="project" value="InterPro"/>
</dbReference>
<feature type="domain" description="Luciferase-like" evidence="6">
    <location>
        <begin position="33"/>
        <end position="397"/>
    </location>
</feature>
<evidence type="ECO:0000259" key="6">
    <source>
        <dbReference type="Pfam" id="PF00296"/>
    </source>
</evidence>
<dbReference type="PANTHER" id="PTHR30011:SF16">
    <property type="entry name" value="C2H2 FINGER DOMAIN TRANSCRIPTION FACTOR (EUROFUNG)-RELATED"/>
    <property type="match status" value="1"/>
</dbReference>
<evidence type="ECO:0000256" key="2">
    <source>
        <dbReference type="ARBA" id="ARBA00022643"/>
    </source>
</evidence>
<dbReference type="PANTHER" id="PTHR30011">
    <property type="entry name" value="ALKANESULFONATE MONOOXYGENASE-RELATED"/>
    <property type="match status" value="1"/>
</dbReference>
<dbReference type="PIRSF" id="PIRSF000337">
    <property type="entry name" value="NTA_MOA"/>
    <property type="match status" value="1"/>
</dbReference>
<keyword evidence="1" id="KW-0285">Flavoprotein</keyword>
<evidence type="ECO:0000256" key="1">
    <source>
        <dbReference type="ARBA" id="ARBA00022630"/>
    </source>
</evidence>
<evidence type="ECO:0000256" key="3">
    <source>
        <dbReference type="ARBA" id="ARBA00023002"/>
    </source>
</evidence>
<comment type="similarity">
    <text evidence="5">Belongs to the NtaA/SnaA/DszA monooxygenase family.</text>
</comment>
<dbReference type="Pfam" id="PF00296">
    <property type="entry name" value="Bac_luciferase"/>
    <property type="match status" value="1"/>
</dbReference>
<dbReference type="EMBL" id="JAVRRL010000108">
    <property type="protein sequence ID" value="KAK5107731.1"/>
    <property type="molecule type" value="Genomic_DNA"/>
</dbReference>
<accession>A0AAN7T920</accession>
<organism evidence="7 8">
    <name type="scientific">Meristemomyces frigidus</name>
    <dbReference type="NCBI Taxonomy" id="1508187"/>
    <lineage>
        <taxon>Eukaryota</taxon>
        <taxon>Fungi</taxon>
        <taxon>Dikarya</taxon>
        <taxon>Ascomycota</taxon>
        <taxon>Pezizomycotina</taxon>
        <taxon>Dothideomycetes</taxon>
        <taxon>Dothideomycetidae</taxon>
        <taxon>Mycosphaerellales</taxon>
        <taxon>Teratosphaeriaceae</taxon>
        <taxon>Meristemomyces</taxon>
    </lineage>
</organism>
<evidence type="ECO:0000256" key="5">
    <source>
        <dbReference type="ARBA" id="ARBA00033748"/>
    </source>
</evidence>
<dbReference type="InterPro" id="IPR016215">
    <property type="entry name" value="NTA_MOA"/>
</dbReference>
<name>A0AAN7T920_9PEZI</name>
<gene>
    <name evidence="7" type="ORF">LTR62_000707</name>
</gene>
<evidence type="ECO:0000256" key="4">
    <source>
        <dbReference type="ARBA" id="ARBA00023033"/>
    </source>
</evidence>
<keyword evidence="3" id="KW-0560">Oxidoreductase</keyword>
<dbReference type="NCBIfam" id="TIGR03860">
    <property type="entry name" value="FMN_nitrolo"/>
    <property type="match status" value="1"/>
</dbReference>
<comment type="caution">
    <text evidence="7">The sequence shown here is derived from an EMBL/GenBank/DDBJ whole genome shotgun (WGS) entry which is preliminary data.</text>
</comment>
<evidence type="ECO:0000313" key="7">
    <source>
        <dbReference type="EMBL" id="KAK5107731.1"/>
    </source>
</evidence>
<dbReference type="InterPro" id="IPR036661">
    <property type="entry name" value="Luciferase-like_sf"/>
</dbReference>
<dbReference type="AlphaFoldDB" id="A0AAN7T920"/>
<reference evidence="7" key="1">
    <citation type="submission" date="2023-08" db="EMBL/GenBank/DDBJ databases">
        <title>Black Yeasts Isolated from many extreme environments.</title>
        <authorList>
            <person name="Coleine C."/>
            <person name="Stajich J.E."/>
            <person name="Selbmann L."/>
        </authorList>
    </citation>
    <scope>NUCLEOTIDE SEQUENCE</scope>
    <source>
        <strain evidence="7">CCFEE 5401</strain>
    </source>
</reference>
<protein>
    <recommendedName>
        <fullName evidence="6">Luciferase-like domain-containing protein</fullName>
    </recommendedName>
</protein>
<dbReference type="Proteomes" id="UP001310890">
    <property type="component" value="Unassembled WGS sequence"/>
</dbReference>
<dbReference type="SUPFAM" id="SSF51679">
    <property type="entry name" value="Bacterial luciferase-like"/>
    <property type="match status" value="1"/>
</dbReference>
<dbReference type="InterPro" id="IPR051260">
    <property type="entry name" value="Diverse_substr_monoxygenases"/>
</dbReference>
<keyword evidence="2" id="KW-0288">FMN</keyword>
<dbReference type="GO" id="GO:0004497">
    <property type="term" value="F:monooxygenase activity"/>
    <property type="evidence" value="ECO:0007669"/>
    <property type="project" value="UniProtKB-KW"/>
</dbReference>
<proteinExistence type="inferred from homology"/>
<dbReference type="Gene3D" id="3.20.20.30">
    <property type="entry name" value="Luciferase-like domain"/>
    <property type="match status" value="1"/>
</dbReference>